<dbReference type="Proteomes" id="UP000517753">
    <property type="component" value="Unassembled WGS sequence"/>
</dbReference>
<sequence length="35" mass="3800">MMIFLEVAIGALGLSLLAVPVVMALADRRKMSRPE</sequence>
<protein>
    <submittedName>
        <fullName evidence="1">Uncharacterized protein</fullName>
    </submittedName>
</protein>
<dbReference type="EMBL" id="JACCBY010000002">
    <property type="protein sequence ID" value="NYD89809.1"/>
    <property type="molecule type" value="Genomic_DNA"/>
</dbReference>
<reference evidence="1 2" key="1">
    <citation type="submission" date="2020-07" db="EMBL/GenBank/DDBJ databases">
        <authorList>
            <person name="Partida-Martinez L."/>
            <person name="Huntemann M."/>
            <person name="Clum A."/>
            <person name="Wang J."/>
            <person name="Palaniappan K."/>
            <person name="Ritter S."/>
            <person name="Chen I.-M."/>
            <person name="Stamatis D."/>
            <person name="Reddy T."/>
            <person name="O'Malley R."/>
            <person name="Daum C."/>
            <person name="Shapiro N."/>
            <person name="Ivanova N."/>
            <person name="Kyrpides N."/>
            <person name="Woyke T."/>
        </authorList>
    </citation>
    <scope>NUCLEOTIDE SEQUENCE [LARGE SCALE GENOMIC DNA]</scope>
    <source>
        <strain evidence="1 2">AS2.3</strain>
    </source>
</reference>
<proteinExistence type="predicted"/>
<keyword evidence="2" id="KW-1185">Reference proteome</keyword>
<comment type="caution">
    <text evidence="1">The sequence shown here is derived from an EMBL/GenBank/DDBJ whole genome shotgun (WGS) entry which is preliminary data.</text>
</comment>
<dbReference type="AlphaFoldDB" id="A0A7Y9K2A6"/>
<organism evidence="1 2">
    <name type="scientific">Sphingomonas melonis</name>
    <dbReference type="NCBI Taxonomy" id="152682"/>
    <lineage>
        <taxon>Bacteria</taxon>
        <taxon>Pseudomonadati</taxon>
        <taxon>Pseudomonadota</taxon>
        <taxon>Alphaproteobacteria</taxon>
        <taxon>Sphingomonadales</taxon>
        <taxon>Sphingomonadaceae</taxon>
        <taxon>Sphingomonas</taxon>
    </lineage>
</organism>
<evidence type="ECO:0000313" key="2">
    <source>
        <dbReference type="Proteomes" id="UP000517753"/>
    </source>
</evidence>
<reference evidence="1 2" key="2">
    <citation type="submission" date="2020-08" db="EMBL/GenBank/DDBJ databases">
        <title>The Agave Microbiome: Exploring the role of microbial communities in plant adaptations to desert environments.</title>
        <authorList>
            <person name="Partida-Martinez L.P."/>
        </authorList>
    </citation>
    <scope>NUCLEOTIDE SEQUENCE [LARGE SCALE GENOMIC DNA]</scope>
    <source>
        <strain evidence="1 2">AS2.3</strain>
    </source>
</reference>
<evidence type="ECO:0000313" key="1">
    <source>
        <dbReference type="EMBL" id="NYD89809.1"/>
    </source>
</evidence>
<gene>
    <name evidence="1" type="ORF">HD841_001589</name>
</gene>
<accession>A0A7Y9K2A6</accession>
<name>A0A7Y9K2A6_9SPHN</name>